<organism evidence="1 2">
    <name type="scientific">Methylocella silvestris</name>
    <dbReference type="NCBI Taxonomy" id="199596"/>
    <lineage>
        <taxon>Bacteria</taxon>
        <taxon>Pseudomonadati</taxon>
        <taxon>Pseudomonadota</taxon>
        <taxon>Alphaproteobacteria</taxon>
        <taxon>Hyphomicrobiales</taxon>
        <taxon>Beijerinckiaceae</taxon>
        <taxon>Methylocella</taxon>
    </lineage>
</organism>
<gene>
    <name evidence="1" type="ORF">CR492_17330</name>
</gene>
<protein>
    <submittedName>
        <fullName evidence="1">Uncharacterized protein</fullName>
    </submittedName>
</protein>
<accession>A0A2J7TD41</accession>
<dbReference type="Proteomes" id="UP000236286">
    <property type="component" value="Unassembled WGS sequence"/>
</dbReference>
<evidence type="ECO:0000313" key="2">
    <source>
        <dbReference type="Proteomes" id="UP000236286"/>
    </source>
</evidence>
<name>A0A2J7TD41_METSI</name>
<dbReference type="EMBL" id="PDZR01000026">
    <property type="protein sequence ID" value="PNG24686.1"/>
    <property type="molecule type" value="Genomic_DNA"/>
</dbReference>
<proteinExistence type="predicted"/>
<dbReference type="OrthoDB" id="7869937at2"/>
<evidence type="ECO:0000313" key="1">
    <source>
        <dbReference type="EMBL" id="PNG24686.1"/>
    </source>
</evidence>
<dbReference type="RefSeq" id="WP_102844991.1">
    <property type="nucleotide sequence ID" value="NZ_PDZR01000026.1"/>
</dbReference>
<sequence>MFSSSVAFTSLLIESNSVIGLRLMKLAMGGSSASDESSLMVKEKIDAGFEAISTLIAGGSFDEVVCRYREHVSANADRLKLA</sequence>
<reference evidence="1 2" key="1">
    <citation type="submission" date="2017-10" db="EMBL/GenBank/DDBJ databases">
        <title>Genome announcement of Methylocella silvestris TVC from permafrost.</title>
        <authorList>
            <person name="Wang J."/>
            <person name="Geng K."/>
            <person name="Ul-Haque F."/>
            <person name="Crombie A.T."/>
            <person name="Street L.E."/>
            <person name="Wookey P.A."/>
            <person name="Murrell J.C."/>
            <person name="Pratscher J."/>
        </authorList>
    </citation>
    <scope>NUCLEOTIDE SEQUENCE [LARGE SCALE GENOMIC DNA]</scope>
    <source>
        <strain evidence="1 2">TVC</strain>
    </source>
</reference>
<comment type="caution">
    <text evidence="1">The sequence shown here is derived from an EMBL/GenBank/DDBJ whole genome shotgun (WGS) entry which is preliminary data.</text>
</comment>
<dbReference type="AlphaFoldDB" id="A0A2J7TD41"/>